<dbReference type="Gramene" id="mRNA:HanXRQr2_Chr15g0706381">
    <property type="protein sequence ID" value="mRNA:HanXRQr2_Chr15g0706381"/>
    <property type="gene ID" value="HanXRQr2_Chr15g0706381"/>
</dbReference>
<dbReference type="GO" id="GO:0004843">
    <property type="term" value="F:cysteine-type deubiquitinase activity"/>
    <property type="evidence" value="ECO:0007669"/>
    <property type="project" value="UniProtKB-EC"/>
</dbReference>
<dbReference type="Proteomes" id="UP000215914">
    <property type="component" value="Unassembled WGS sequence"/>
</dbReference>
<keyword evidence="1" id="KW-0378">Hydrolase</keyword>
<proteinExistence type="predicted"/>
<accession>A0A9K3E2E6</accession>
<comment type="caution">
    <text evidence="1">The sequence shown here is derived from an EMBL/GenBank/DDBJ whole genome shotgun (WGS) entry which is preliminary data.</text>
</comment>
<dbReference type="Gene3D" id="3.30.40.10">
    <property type="entry name" value="Zinc/RING finger domain, C3HC4 (zinc finger)"/>
    <property type="match status" value="1"/>
</dbReference>
<reference evidence="1" key="2">
    <citation type="submission" date="2020-06" db="EMBL/GenBank/DDBJ databases">
        <title>Helianthus annuus Genome sequencing and assembly Release 2.</title>
        <authorList>
            <person name="Gouzy J."/>
            <person name="Langlade N."/>
            <person name="Munos S."/>
        </authorList>
    </citation>
    <scope>NUCLEOTIDE SEQUENCE</scope>
    <source>
        <tissue evidence="1">Leaves</tissue>
    </source>
</reference>
<dbReference type="EC" id="3.4.19.12" evidence="1"/>
<gene>
    <name evidence="1" type="ORF">HanXRQr2_Chr15g0706381</name>
</gene>
<organism evidence="1 2">
    <name type="scientific">Helianthus annuus</name>
    <name type="common">Common sunflower</name>
    <dbReference type="NCBI Taxonomy" id="4232"/>
    <lineage>
        <taxon>Eukaryota</taxon>
        <taxon>Viridiplantae</taxon>
        <taxon>Streptophyta</taxon>
        <taxon>Embryophyta</taxon>
        <taxon>Tracheophyta</taxon>
        <taxon>Spermatophyta</taxon>
        <taxon>Magnoliopsida</taxon>
        <taxon>eudicotyledons</taxon>
        <taxon>Gunneridae</taxon>
        <taxon>Pentapetalae</taxon>
        <taxon>asterids</taxon>
        <taxon>campanulids</taxon>
        <taxon>Asterales</taxon>
        <taxon>Asteraceae</taxon>
        <taxon>Asteroideae</taxon>
        <taxon>Heliantheae alliance</taxon>
        <taxon>Heliantheae</taxon>
        <taxon>Helianthus</taxon>
    </lineage>
</organism>
<dbReference type="AlphaFoldDB" id="A0A9K3E2E6"/>
<dbReference type="EMBL" id="MNCJ02000330">
    <property type="protein sequence ID" value="KAF5765661.1"/>
    <property type="molecule type" value="Genomic_DNA"/>
</dbReference>
<dbReference type="InterPro" id="IPR013083">
    <property type="entry name" value="Znf_RING/FYVE/PHD"/>
</dbReference>
<dbReference type="SUPFAM" id="SSF57850">
    <property type="entry name" value="RING/U-box"/>
    <property type="match status" value="1"/>
</dbReference>
<evidence type="ECO:0000313" key="1">
    <source>
        <dbReference type="EMBL" id="KAF5765661.1"/>
    </source>
</evidence>
<name>A0A9K3E2E6_HELAN</name>
<reference evidence="1" key="1">
    <citation type="journal article" date="2017" name="Nature">
        <title>The sunflower genome provides insights into oil metabolism, flowering and Asterid evolution.</title>
        <authorList>
            <person name="Badouin H."/>
            <person name="Gouzy J."/>
            <person name="Grassa C.J."/>
            <person name="Murat F."/>
            <person name="Staton S.E."/>
            <person name="Cottret L."/>
            <person name="Lelandais-Briere C."/>
            <person name="Owens G.L."/>
            <person name="Carrere S."/>
            <person name="Mayjonade B."/>
            <person name="Legrand L."/>
            <person name="Gill N."/>
            <person name="Kane N.C."/>
            <person name="Bowers J.E."/>
            <person name="Hubner S."/>
            <person name="Bellec A."/>
            <person name="Berard A."/>
            <person name="Berges H."/>
            <person name="Blanchet N."/>
            <person name="Boniface M.C."/>
            <person name="Brunel D."/>
            <person name="Catrice O."/>
            <person name="Chaidir N."/>
            <person name="Claudel C."/>
            <person name="Donnadieu C."/>
            <person name="Faraut T."/>
            <person name="Fievet G."/>
            <person name="Helmstetter N."/>
            <person name="King M."/>
            <person name="Knapp S.J."/>
            <person name="Lai Z."/>
            <person name="Le Paslier M.C."/>
            <person name="Lippi Y."/>
            <person name="Lorenzon L."/>
            <person name="Mandel J.R."/>
            <person name="Marage G."/>
            <person name="Marchand G."/>
            <person name="Marquand E."/>
            <person name="Bret-Mestries E."/>
            <person name="Morien E."/>
            <person name="Nambeesan S."/>
            <person name="Nguyen T."/>
            <person name="Pegot-Espagnet P."/>
            <person name="Pouilly N."/>
            <person name="Raftis F."/>
            <person name="Sallet E."/>
            <person name="Schiex T."/>
            <person name="Thomas J."/>
            <person name="Vandecasteele C."/>
            <person name="Vares D."/>
            <person name="Vear F."/>
            <person name="Vautrin S."/>
            <person name="Crespi M."/>
            <person name="Mangin B."/>
            <person name="Burke J.M."/>
            <person name="Salse J."/>
            <person name="Munos S."/>
            <person name="Vincourt P."/>
            <person name="Rieseberg L.H."/>
            <person name="Langlade N.B."/>
        </authorList>
    </citation>
    <scope>NUCLEOTIDE SEQUENCE</scope>
    <source>
        <tissue evidence="1">Leaves</tissue>
    </source>
</reference>
<protein>
    <submittedName>
        <fullName evidence="1">Ubiquitinyl hydrolase 1</fullName>
        <ecNumber evidence="1">3.4.19.12</ecNumber>
    </submittedName>
</protein>
<keyword evidence="2" id="KW-1185">Reference proteome</keyword>
<evidence type="ECO:0000313" key="2">
    <source>
        <dbReference type="Proteomes" id="UP000215914"/>
    </source>
</evidence>
<sequence>MILCGRKLWYGSGGNNHAIEHYETHYPLAVKLGTITSDPEGADMVRLLM</sequence>